<protein>
    <submittedName>
        <fullName evidence="1">Uncharacterized protein</fullName>
    </submittedName>
</protein>
<dbReference type="Proteomes" id="UP000505210">
    <property type="component" value="Chromosome"/>
</dbReference>
<name>A0A6M8B871_9CYAN</name>
<proteinExistence type="predicted"/>
<sequence>MTGLKRAIAPNYIQTDLFDNSALIEEIANSVLADCQRKGIDPRYLLLNLWTAEAIERLDKLPENMRFEYITRLADRFFPGLERVSGVGG</sequence>
<dbReference type="AlphaFoldDB" id="A0A6M8B871"/>
<gene>
    <name evidence="1" type="ORF">HPC62_00055</name>
</gene>
<keyword evidence="2" id="KW-1185">Reference proteome</keyword>
<evidence type="ECO:0000313" key="1">
    <source>
        <dbReference type="EMBL" id="QKD80780.1"/>
    </source>
</evidence>
<dbReference type="KEGG" id="theu:HPC62_00055"/>
<dbReference type="RefSeq" id="WP_172353213.1">
    <property type="nucleotide sequence ID" value="NZ_CP053661.1"/>
</dbReference>
<reference evidence="1 2" key="1">
    <citation type="submission" date="2020-05" db="EMBL/GenBank/DDBJ databases">
        <title>Complete genome sequence of of a novel Thermoleptolyngbya strain isolated from hot springs of Ganzi, Sichuan China.</title>
        <authorList>
            <person name="Tang J."/>
            <person name="Daroch M."/>
            <person name="Li L."/>
            <person name="Waleron K."/>
            <person name="Waleron M."/>
            <person name="Waleron M."/>
        </authorList>
    </citation>
    <scope>NUCLEOTIDE SEQUENCE [LARGE SCALE GENOMIC DNA]</scope>
    <source>
        <strain evidence="1 2">PKUAC-SCTA183</strain>
    </source>
</reference>
<evidence type="ECO:0000313" key="2">
    <source>
        <dbReference type="Proteomes" id="UP000505210"/>
    </source>
</evidence>
<accession>A0A6M8B871</accession>
<dbReference type="EMBL" id="CP053661">
    <property type="protein sequence ID" value="QKD80780.1"/>
    <property type="molecule type" value="Genomic_DNA"/>
</dbReference>
<organism evidence="1 2">
    <name type="scientific">Thermoleptolyngbya sichuanensis A183</name>
    <dbReference type="NCBI Taxonomy" id="2737172"/>
    <lineage>
        <taxon>Bacteria</taxon>
        <taxon>Bacillati</taxon>
        <taxon>Cyanobacteriota</taxon>
        <taxon>Cyanophyceae</taxon>
        <taxon>Oculatellales</taxon>
        <taxon>Oculatellaceae</taxon>
        <taxon>Thermoleptolyngbya</taxon>
        <taxon>Thermoleptolyngbya sichuanensis</taxon>
    </lineage>
</organism>